<name>A0A238JVP7_9RHOB</name>
<feature type="transmembrane region" description="Helical" evidence="1">
    <location>
        <begin position="52"/>
        <end position="71"/>
    </location>
</feature>
<gene>
    <name evidence="2" type="ORF">RUA8715_00607</name>
</gene>
<proteinExistence type="predicted"/>
<protein>
    <recommendedName>
        <fullName evidence="4">Glycosyltransferase RgtA/B/C/D-like domain-containing protein</fullName>
    </recommendedName>
</protein>
<feature type="transmembrane region" description="Helical" evidence="1">
    <location>
        <begin position="288"/>
        <end position="305"/>
    </location>
</feature>
<dbReference type="AlphaFoldDB" id="A0A238JVP7"/>
<feature type="transmembrane region" description="Helical" evidence="1">
    <location>
        <begin position="121"/>
        <end position="141"/>
    </location>
</feature>
<feature type="transmembrane region" description="Helical" evidence="1">
    <location>
        <begin position="206"/>
        <end position="226"/>
    </location>
</feature>
<dbReference type="Proteomes" id="UP000202485">
    <property type="component" value="Unassembled WGS sequence"/>
</dbReference>
<keyword evidence="3" id="KW-1185">Reference proteome</keyword>
<keyword evidence="1" id="KW-0812">Transmembrane</keyword>
<evidence type="ECO:0000313" key="2">
    <source>
        <dbReference type="EMBL" id="SMX34739.1"/>
    </source>
</evidence>
<sequence length="342" mass="37669">MFLALVFTVAAGEMFFDTYRVVYFGAVSFDDYSHYLLYLLDEERGRVPPSPHVYRIGSVILALPFYNLPFVSLSTGSGEVFLPDSVADAKALAAMCAANVFYLVLTALLVYAYLLRRVGTTAQWAFIGAASVLFLGQFLALEGNDGISVFPLTVALLLAAEKKWKWFLLTVFLGAFINEKIIIVTLLIFGLRALAIMSLRSAEAKVTAALFCLFVGFLVFITAFPFPGVNDNQREIGQFISSALSTLKGSTSVKGLYLNVWPLLVLTACWWIAVTGQAEHQVLRRTDVLSLLAFFSLIAMLNVQFNIGRLVMYFMPFFVVGCIQALAASDNLRATSSRDGNE</sequence>
<dbReference type="EMBL" id="FXYG01000001">
    <property type="protein sequence ID" value="SMX34739.1"/>
    <property type="molecule type" value="Genomic_DNA"/>
</dbReference>
<keyword evidence="1" id="KW-0472">Membrane</keyword>
<evidence type="ECO:0000313" key="3">
    <source>
        <dbReference type="Proteomes" id="UP000202485"/>
    </source>
</evidence>
<organism evidence="2 3">
    <name type="scientific">Ruegeria arenilitoris</name>
    <dbReference type="NCBI Taxonomy" id="1173585"/>
    <lineage>
        <taxon>Bacteria</taxon>
        <taxon>Pseudomonadati</taxon>
        <taxon>Pseudomonadota</taxon>
        <taxon>Alphaproteobacteria</taxon>
        <taxon>Rhodobacterales</taxon>
        <taxon>Roseobacteraceae</taxon>
        <taxon>Ruegeria</taxon>
    </lineage>
</organism>
<keyword evidence="1" id="KW-1133">Transmembrane helix</keyword>
<reference evidence="3" key="1">
    <citation type="submission" date="2017-05" db="EMBL/GenBank/DDBJ databases">
        <authorList>
            <person name="Rodrigo-Torres L."/>
            <person name="Arahal R. D."/>
            <person name="Lucena T."/>
        </authorList>
    </citation>
    <scope>NUCLEOTIDE SEQUENCE [LARGE SCALE GENOMIC DNA]</scope>
    <source>
        <strain evidence="3">CECT 8715</strain>
    </source>
</reference>
<feature type="transmembrane region" description="Helical" evidence="1">
    <location>
        <begin position="311"/>
        <end position="328"/>
    </location>
</feature>
<feature type="transmembrane region" description="Helical" evidence="1">
    <location>
        <begin position="256"/>
        <end position="276"/>
    </location>
</feature>
<evidence type="ECO:0000256" key="1">
    <source>
        <dbReference type="SAM" id="Phobius"/>
    </source>
</evidence>
<feature type="transmembrane region" description="Helical" evidence="1">
    <location>
        <begin position="166"/>
        <end position="194"/>
    </location>
</feature>
<accession>A0A238JVP7</accession>
<evidence type="ECO:0008006" key="4">
    <source>
        <dbReference type="Google" id="ProtNLM"/>
    </source>
</evidence>
<feature type="transmembrane region" description="Helical" evidence="1">
    <location>
        <begin position="91"/>
        <end position="114"/>
    </location>
</feature>